<protein>
    <submittedName>
        <fullName evidence="3">Uncharacterized protein</fullName>
    </submittedName>
</protein>
<dbReference type="PROSITE" id="PS51257">
    <property type="entry name" value="PROKAR_LIPOPROTEIN"/>
    <property type="match status" value="1"/>
</dbReference>
<feature type="signal peptide" evidence="2">
    <location>
        <begin position="1"/>
        <end position="21"/>
    </location>
</feature>
<evidence type="ECO:0000313" key="4">
    <source>
        <dbReference type="Proteomes" id="UP000315167"/>
    </source>
</evidence>
<evidence type="ECO:0000313" key="3">
    <source>
        <dbReference type="EMBL" id="TWI01881.1"/>
    </source>
</evidence>
<dbReference type="Proteomes" id="UP000315167">
    <property type="component" value="Unassembled WGS sequence"/>
</dbReference>
<evidence type="ECO:0000256" key="1">
    <source>
        <dbReference type="SAM" id="MobiDB-lite"/>
    </source>
</evidence>
<feature type="chain" id="PRO_5022045877" evidence="2">
    <location>
        <begin position="22"/>
        <end position="67"/>
    </location>
</feature>
<comment type="caution">
    <text evidence="3">The sequence shown here is derived from an EMBL/GenBank/DDBJ whole genome shotgun (WGS) entry which is preliminary data.</text>
</comment>
<keyword evidence="2" id="KW-0732">Signal</keyword>
<feature type="region of interest" description="Disordered" evidence="1">
    <location>
        <begin position="24"/>
        <end position="67"/>
    </location>
</feature>
<dbReference type="RefSeq" id="WP_144899925.1">
    <property type="nucleotide sequence ID" value="NZ_VLKN01000005.1"/>
</dbReference>
<dbReference type="AlphaFoldDB" id="A0A562L2M6"/>
<feature type="compositionally biased region" description="Low complexity" evidence="1">
    <location>
        <begin position="34"/>
        <end position="67"/>
    </location>
</feature>
<organism evidence="3 4">
    <name type="scientific">Luteimonas cucumeris</name>
    <dbReference type="NCBI Taxonomy" id="985012"/>
    <lineage>
        <taxon>Bacteria</taxon>
        <taxon>Pseudomonadati</taxon>
        <taxon>Pseudomonadota</taxon>
        <taxon>Gammaproteobacteria</taxon>
        <taxon>Lysobacterales</taxon>
        <taxon>Lysobacteraceae</taxon>
        <taxon>Luteimonas</taxon>
    </lineage>
</organism>
<evidence type="ECO:0000256" key="2">
    <source>
        <dbReference type="SAM" id="SignalP"/>
    </source>
</evidence>
<reference evidence="3 4" key="1">
    <citation type="journal article" date="2015" name="Stand. Genomic Sci.">
        <title>Genomic Encyclopedia of Bacterial and Archaeal Type Strains, Phase III: the genomes of soil and plant-associated and newly described type strains.</title>
        <authorList>
            <person name="Whitman W.B."/>
            <person name="Woyke T."/>
            <person name="Klenk H.P."/>
            <person name="Zhou Y."/>
            <person name="Lilburn T.G."/>
            <person name="Beck B.J."/>
            <person name="De Vos P."/>
            <person name="Vandamme P."/>
            <person name="Eisen J.A."/>
            <person name="Garrity G."/>
            <person name="Hugenholtz P."/>
            <person name="Kyrpides N.C."/>
        </authorList>
    </citation>
    <scope>NUCLEOTIDE SEQUENCE [LARGE SCALE GENOMIC DNA]</scope>
    <source>
        <strain evidence="3 4">CGMCC 1.10821</strain>
    </source>
</reference>
<proteinExistence type="predicted"/>
<sequence>MNIKMRDVSLALLTASVLTMAACASTQDDPTEPPADATAPVDEAATPATDASSVPPPADSTTPATTP</sequence>
<accession>A0A562L2M6</accession>
<keyword evidence="4" id="KW-1185">Reference proteome</keyword>
<gene>
    <name evidence="3" type="ORF">IP90_02441</name>
</gene>
<name>A0A562L2M6_9GAMM</name>
<dbReference type="EMBL" id="VLKN01000005">
    <property type="protein sequence ID" value="TWI01881.1"/>
    <property type="molecule type" value="Genomic_DNA"/>
</dbReference>